<dbReference type="Pfam" id="PF03732">
    <property type="entry name" value="Retrotrans_gag"/>
    <property type="match status" value="1"/>
</dbReference>
<sequence length="3058" mass="349186">MTTPTVTSSTDSQMHNNIMVAGSRDRPPMLATGRYPQWRSRFLQYIDTRPNGEALRKCILSAPYKPTTILVLAVAATDDSPVIPEHTTVEIPINMFPANKTHFESEKKAIHLILIGIGDEIYSTVNACQTAQEMREAIESYNKVNPSIFKIYKGKEIAKPITPPSESASEKDSDPKQAQRDKDMQKNLALIAKYFKKIYKPTNNNLRTSSNSRNKSVDTTPRPVVQQSGIQCFNCKEFRHFAKECRKPKRTRMKKLMSRNWKHITAIWQRFMSNTCLVETDDSNVIPDSPDMCDDDIQNEQNDVESNDERVALANLIANLKLNFDKNKKIQKHLKKANTTLAQELKECKTILAETSKTLGESNSVRDSFLVALQNKQTEFEKYKAFNDCTVDYDKLKRKLNETLGQLAQKDIEIKEGLKTKAYEILVVKEKNDELIKQSLLTKSHYEGLVKQKTKDMEILIQTCLMPLALKTQNDSFIFVHELKQEMHADLKYVKSLKNEIDELESDKAEFSNMYDMILQEKREQYIEIQDLKAQLQDKNIAVSELKKLIEKSKGKSVETKFDKPSVVQQPNAQRIPKPSVLGKPAPFLDSLERRYFSKTKLVPKTNVSKGLSKLVTAHTLPQTSRQAVSNTNVLKPGMYRIKNRTTQTRAPQSPQTFRNTNPHVSTSTGVNHKTNVSRPQLKSNQLKDKVVLNNSQVNLKKTQVEEHPMIISISNKIKSVTAYNNSLNSRTSNVNAVCAICEKCLVDSDHFACVTKMLNDVNARTKKPNIVPISTRKPKGHVNNMLQHPIRKKVALKSTNQKPKSYYRMLYEKATDAHVPSQQELDLLFGPLCNEFFTAAPSTPIYIHAEENNNNQAEEEHLQEDEFTNPFCTPVHEVTESSSHNICNLNVHTFNQPQVSKYRWTKDHPLEQVRGNSSKPVQTRRQLTTDPEICMFALIVSTAEPKNIKEAVADSAWIEVMQEEIHQFDRLQVRIMLKMSKISQKPDNIKHKIGSLQQKPDRRAIFLKNQAMKPKMLKIQKGDARTWLDKEPPRSILTWEDLVSKFINQFFPPSKTTYLRNEIINFLQKPNETFNEAWERFKDLLRQCPHHGFFELHQLDTFYNALNPNDQDALDSAAGGNFLDKIPRDGLSIIESKSKVRYSRSRVTDSKVSTNAPLLSSSSPSHSFDLQQIAASFEDKLDIRMNRFEKSLNDMKAFVTPTAPIKAVEEVCVTCGANHSYNHCPLTRGGNEFPIFHDNIQQFQTAAVGNFMQGNCNSNLSNQMRPPGFNQPNQQNNQNNQNRYQGNNFNPNHNQNRQNNQGVVYQNPPQQASTYQASVLQNSVSNNKFEAYTKANDANMNNLQLKFDTFQKNQQEFQKGFERKQEEFQNMMMNFMQNLNNNKASSSNSLPSNTIPNPRNEDKAITTQSGISYDGPSIPPPVVEKEPEVTKDMELPSTENIQPPSVQVPKKDKEPVDEPFVVPKTKANLPYPSRLVKEKLHALVHMPKFAPIFKKLLYNKDKLIELTKTPLNENCSAVVLKKLPEKLGDPGQFLIPCDFSEFDNCLALADLGASINLMPLSIWKKLRLSTLNDTKIVLELADRTISKPTGVAENVFVKVEKFYFPADFVVLDFIADPRVPLILGRPFFRTAHAIIDVHEREIILRQDKQSLTLKCGDTPSISQYKFESLNKVDLIDAGVSKSDSKEIENFLHDDSIPIGVKNSVFDQEEDILYLESLLSEDPSPLPSMNPNQAKSSIKEHAHSFSMGYEHFNTTLVTELDKVAEFSTKNLIPIPRECEVTSENESESKEPVKDDSSVFTTFSNPLFNDSDDVTSNDKKSIHDVPIEESEVHSNPLFDNDEINSDELESHVESNSVESLSNHDHLEEISEPLMPIHIAEKNESGESMLNTSVQREEIDIITSTDDVLPLGVENDDDSNEENDVVEELHVDNSISNSKNESSINEESDFDNLSILQPPPEPPDAKFDFEPDAGDEISVVMNAIDELECLNPRNNENDNYSSFMFVIYSNVFSFLLFAESEDTIFDPDQTVIRNKARLVTKGYAQEEGIDFEESFAPVARLEAVWIFVAYATHKSFPIYRMDVKTAFLYGLLKEEVYVAPPDGFVDPDHPEKVYRLRKALYGLKQAPRAWYDELSKFLTSKGFTKDTIDPTLFTIRYREDILLVQIYVDDIIFGSTNLKFSKLFEKLMHGRFEMSLMGEMKFYLGLQIHQSPRGIFINQAKYALEILHKHSMEKGQSIGTPMATKPKLDADLSGNPVDQTDYRSKIEPLMYLTSNRPDIVQAVCFCARYQSRPTEKHLKEIKRIFRYLRGTVNMGLWYSNGSSFGLTAFSNADHAGCIDTRKSTFGGIQFLVDKLVSWMSKKQDCTAMSSAEAEYVALSSAIAISCNPVQHSRTKHIHTRYHFIKEHVENGIIELYFARTEYQLVDMFTKALPEDRFKYLVRRIVLRYDGDECDKGRMPTKIEVTLEQPQQGVSNDVLTNIYVDNESAICVVKNPVYHSKTKHIEIRHHFISDSYEKRAWIKGRLSVYRYGSVSAAVYIGLELKVYLINDGYVDLVQHTSTKVKKVNDEVQIQALVDEKKVNIKESLIRRILRLDDAEGTSCLTNIEIFEGLARMAYEKPSNKLTFYKALFSPQWKFLIHTILQCLSAKTTSWNEFSSTMASAIICLATNQKFNFSRYILLSLVKNIEAGVPFFMFPSGYLQVNAQPILIPTEPSTSKPQKKHKPKRKHTKEPEVPPTESLTEHNVLLPSPSYVPLPSGEDSLKLKELMDLCTNLSNKVLDLESKVIDIKSTYKARIEKLEIRVERLEEENRVLKKLKGVHSTVNSNEPFMEKEESSKQVRKITDIDADVEINLKKVQAEAYNLDLDHQEKVLRMLNVNDEEPAGVEEVLEVVKVAMLITEVITTAGVDVNVASAQDTLIIVAEATKVPRKRRDEEVARQLEAELNADINWNSVIDQVKRSERLTDAVIYEFQCNVEEFDREDLESLWKIVKERFEKTEPKNYLDDYLLNTLKIMFEKPNVEANMYPLIYFTLEQMVNDVRFKVDDESEMYLELLRLVRR</sequence>
<feature type="compositionally biased region" description="Low complexity" evidence="2">
    <location>
        <begin position="1266"/>
        <end position="1307"/>
    </location>
</feature>
<feature type="compositionally biased region" description="Low complexity" evidence="2">
    <location>
        <begin position="1931"/>
        <end position="1941"/>
    </location>
</feature>
<feature type="region of interest" description="Disordered" evidence="2">
    <location>
        <begin position="1258"/>
        <end position="1307"/>
    </location>
</feature>
<dbReference type="InterPro" id="IPR013103">
    <property type="entry name" value="RVT_2"/>
</dbReference>
<feature type="compositionally biased region" description="Basic residues" evidence="2">
    <location>
        <begin position="2717"/>
        <end position="2728"/>
    </location>
</feature>
<dbReference type="GO" id="GO:0003676">
    <property type="term" value="F:nucleic acid binding"/>
    <property type="evidence" value="ECO:0007669"/>
    <property type="project" value="InterPro"/>
</dbReference>
<dbReference type="InterPro" id="IPR036875">
    <property type="entry name" value="Znf_CCHC_sf"/>
</dbReference>
<evidence type="ECO:0000259" key="3">
    <source>
        <dbReference type="SMART" id="SM00343"/>
    </source>
</evidence>
<feature type="region of interest" description="Disordered" evidence="2">
    <location>
        <begin position="1927"/>
        <end position="1964"/>
    </location>
</feature>
<reference evidence="4" key="1">
    <citation type="journal article" date="2019" name="Sci. Rep.">
        <title>Draft genome of Tanacetum cinerariifolium, the natural source of mosquito coil.</title>
        <authorList>
            <person name="Yamashiro T."/>
            <person name="Shiraishi A."/>
            <person name="Satake H."/>
            <person name="Nakayama K."/>
        </authorList>
    </citation>
    <scope>NUCLEOTIDE SEQUENCE</scope>
</reference>
<dbReference type="SUPFAM" id="SSF56672">
    <property type="entry name" value="DNA/RNA polymerases"/>
    <property type="match status" value="1"/>
</dbReference>
<dbReference type="Gene3D" id="4.10.60.10">
    <property type="entry name" value="Zinc finger, CCHC-type"/>
    <property type="match status" value="1"/>
</dbReference>
<dbReference type="GO" id="GO:0008270">
    <property type="term" value="F:zinc ion binding"/>
    <property type="evidence" value="ECO:0007669"/>
    <property type="project" value="InterPro"/>
</dbReference>
<organism evidence="4">
    <name type="scientific">Tanacetum cinerariifolium</name>
    <name type="common">Dalmatian daisy</name>
    <name type="synonym">Chrysanthemum cinerariifolium</name>
    <dbReference type="NCBI Taxonomy" id="118510"/>
    <lineage>
        <taxon>Eukaryota</taxon>
        <taxon>Viridiplantae</taxon>
        <taxon>Streptophyta</taxon>
        <taxon>Embryophyta</taxon>
        <taxon>Tracheophyta</taxon>
        <taxon>Spermatophyta</taxon>
        <taxon>Magnoliopsida</taxon>
        <taxon>eudicotyledons</taxon>
        <taxon>Gunneridae</taxon>
        <taxon>Pentapetalae</taxon>
        <taxon>asterids</taxon>
        <taxon>campanulids</taxon>
        <taxon>Asterales</taxon>
        <taxon>Asteraceae</taxon>
        <taxon>Asteroideae</taxon>
        <taxon>Anthemideae</taxon>
        <taxon>Anthemidinae</taxon>
        <taxon>Tanacetum</taxon>
    </lineage>
</organism>
<feature type="compositionally biased region" description="Low complexity" evidence="2">
    <location>
        <begin position="202"/>
        <end position="214"/>
    </location>
</feature>
<dbReference type="PANTHER" id="PTHR11439:SF483">
    <property type="entry name" value="PEPTIDE SYNTHASE GLIP-LIKE, PUTATIVE (AFU_ORTHOLOGUE AFUA_3G12920)-RELATED"/>
    <property type="match status" value="1"/>
</dbReference>
<dbReference type="InterPro" id="IPR043502">
    <property type="entry name" value="DNA/RNA_pol_sf"/>
</dbReference>
<gene>
    <name evidence="4" type="ORF">Tci_020520</name>
</gene>
<dbReference type="InterPro" id="IPR001878">
    <property type="entry name" value="Znf_CCHC"/>
</dbReference>
<proteinExistence type="predicted"/>
<feature type="region of interest" description="Disordered" evidence="2">
    <location>
        <begin position="646"/>
        <end position="676"/>
    </location>
</feature>
<feature type="compositionally biased region" description="Low complexity" evidence="2">
    <location>
        <begin position="1382"/>
        <end position="1399"/>
    </location>
</feature>
<comment type="caution">
    <text evidence="4">The sequence shown here is derived from an EMBL/GenBank/DDBJ whole genome shotgun (WGS) entry which is preliminary data.</text>
</comment>
<evidence type="ECO:0000313" key="4">
    <source>
        <dbReference type="EMBL" id="GEU48542.1"/>
    </source>
</evidence>
<evidence type="ECO:0000256" key="2">
    <source>
        <dbReference type="SAM" id="MobiDB-lite"/>
    </source>
</evidence>
<dbReference type="Pfam" id="PF07727">
    <property type="entry name" value="RVT_2"/>
    <property type="match status" value="1"/>
</dbReference>
<feature type="coiled-coil region" evidence="1">
    <location>
        <begin position="2763"/>
        <end position="2815"/>
    </location>
</feature>
<feature type="region of interest" description="Disordered" evidence="2">
    <location>
        <begin position="202"/>
        <end position="222"/>
    </location>
</feature>
<dbReference type="SUPFAM" id="SSF57756">
    <property type="entry name" value="Retrovirus zinc finger-like domains"/>
    <property type="match status" value="1"/>
</dbReference>
<feature type="domain" description="CCHC-type" evidence="3">
    <location>
        <begin position="231"/>
        <end position="247"/>
    </location>
</feature>
<feature type="region of interest" description="Disordered" evidence="2">
    <location>
        <begin position="1382"/>
        <end position="1458"/>
    </location>
</feature>
<feature type="coiled-coil region" evidence="1">
    <location>
        <begin position="494"/>
        <end position="549"/>
    </location>
</feature>
<dbReference type="SMART" id="SM00343">
    <property type="entry name" value="ZnF_C2HC"/>
    <property type="match status" value="1"/>
</dbReference>
<accession>A0A6L2KIR8</accession>
<dbReference type="InterPro" id="IPR021109">
    <property type="entry name" value="Peptidase_aspartic_dom_sf"/>
</dbReference>
<feature type="region of interest" description="Disordered" evidence="2">
    <location>
        <begin position="160"/>
        <end position="182"/>
    </location>
</feature>
<dbReference type="CDD" id="cd00303">
    <property type="entry name" value="retropepsin_like"/>
    <property type="match status" value="1"/>
</dbReference>
<feature type="region of interest" description="Disordered" evidence="2">
    <location>
        <begin position="1777"/>
        <end position="1800"/>
    </location>
</feature>
<feature type="compositionally biased region" description="Basic and acidic residues" evidence="2">
    <location>
        <begin position="1424"/>
        <end position="1435"/>
    </location>
</feature>
<dbReference type="CDD" id="cd09272">
    <property type="entry name" value="RNase_HI_RT_Ty1"/>
    <property type="match status" value="1"/>
</dbReference>
<dbReference type="EMBL" id="BKCJ010002435">
    <property type="protein sequence ID" value="GEU48542.1"/>
    <property type="molecule type" value="Genomic_DNA"/>
</dbReference>
<protein>
    <submittedName>
        <fullName evidence="4">Retrovirus-related Pol polyprotein from transposon TNT 1-94</fullName>
    </submittedName>
</protein>
<feature type="compositionally biased region" description="Basic and acidic residues" evidence="2">
    <location>
        <begin position="168"/>
        <end position="182"/>
    </location>
</feature>
<name>A0A6L2KIR8_TANCI</name>
<dbReference type="Gene3D" id="2.40.70.10">
    <property type="entry name" value="Acid Proteases"/>
    <property type="match status" value="1"/>
</dbReference>
<dbReference type="InterPro" id="IPR005162">
    <property type="entry name" value="Retrotrans_gag_dom"/>
</dbReference>
<evidence type="ECO:0000256" key="1">
    <source>
        <dbReference type="SAM" id="Coils"/>
    </source>
</evidence>
<feature type="region of interest" description="Disordered" evidence="2">
    <location>
        <begin position="2709"/>
        <end position="2742"/>
    </location>
</feature>
<keyword evidence="1" id="KW-0175">Coiled coil</keyword>
<dbReference type="PANTHER" id="PTHR11439">
    <property type="entry name" value="GAG-POL-RELATED RETROTRANSPOSON"/>
    <property type="match status" value="1"/>
</dbReference>
<feature type="compositionally biased region" description="Basic and acidic residues" evidence="2">
    <location>
        <begin position="1786"/>
        <end position="1796"/>
    </location>
</feature>